<dbReference type="EMBL" id="BK015908">
    <property type="protein sequence ID" value="DAF84738.1"/>
    <property type="molecule type" value="Genomic_DNA"/>
</dbReference>
<reference evidence="1" key="1">
    <citation type="journal article" date="2021" name="Proc. Natl. Acad. Sci. U.S.A.">
        <title>A Catalog of Tens of Thousands of Viruses from Human Metagenomes Reveals Hidden Associations with Chronic Diseases.</title>
        <authorList>
            <person name="Tisza M.J."/>
            <person name="Buck C.B."/>
        </authorList>
    </citation>
    <scope>NUCLEOTIDE SEQUENCE</scope>
    <source>
        <strain evidence="1">Ctss15</strain>
    </source>
</reference>
<sequence length="56" mass="6263">MDCFNYSCPFRENTSSSCNRCECVACQNRSEAVTYIASNRTLTEADIKALEAMKDA</sequence>
<evidence type="ECO:0000313" key="1">
    <source>
        <dbReference type="EMBL" id="DAF84738.1"/>
    </source>
</evidence>
<organism evidence="1">
    <name type="scientific">Siphoviridae sp. ctss15</name>
    <dbReference type="NCBI Taxonomy" id="2825699"/>
    <lineage>
        <taxon>Viruses</taxon>
        <taxon>Duplodnaviria</taxon>
        <taxon>Heunggongvirae</taxon>
        <taxon>Uroviricota</taxon>
        <taxon>Caudoviricetes</taxon>
    </lineage>
</organism>
<protein>
    <submittedName>
        <fullName evidence="1">Uncharacterized protein</fullName>
    </submittedName>
</protein>
<accession>A0A8S5TRA1</accession>
<proteinExistence type="predicted"/>
<name>A0A8S5TRA1_9CAUD</name>